<gene>
    <name evidence="10" type="ORF">SAMN04488023_13318</name>
</gene>
<keyword evidence="2" id="KW-1003">Cell membrane</keyword>
<evidence type="ECO:0000256" key="7">
    <source>
        <dbReference type="SAM" id="Phobius"/>
    </source>
</evidence>
<evidence type="ECO:0000313" key="10">
    <source>
        <dbReference type="EMBL" id="SES11891.1"/>
    </source>
</evidence>
<dbReference type="Pfam" id="PF13515">
    <property type="entry name" value="FUSC_2"/>
    <property type="match status" value="1"/>
</dbReference>
<dbReference type="PANTHER" id="PTHR30509">
    <property type="entry name" value="P-HYDROXYBENZOIC ACID EFFLUX PUMP SUBUNIT-RELATED"/>
    <property type="match status" value="1"/>
</dbReference>
<sequence>MIHKKTISASITYFFLGEYFSDAVRNTITVVLPIFIFFYLGNVEAATGIGVGALLISLTDLPDNKLNKLKTAIYSILIFFLTTLFVSLSLSHALLLASLVTILAFVFSMSAVYGSKVGLIGTMALIVSTFVMGLHPVNPVHFSLYLLLGGIWYYLISMLQVLIRPYRSLHHAIFECLMSSAAFLRSKAKNYDLNIPFDPEQKEAIKLHIKVNQKHELIRNLLLTDKLAMRPENKKGQVLLGRALLLIDLHGQLNAVHFDYAFVRKALADHPSLQLISRLIEILADDLEALGKHVRAVKPFAGKVAGVEDYDQIRQLLTIEELNQSGIPKEVILKIGANMDAIAQNIEMIRQNQVPQQRKAETFDPEIVYPIFVTGDQFSIREHLSLKSPIFRFALRLSISFIIGFLVIWQIEPNKYSYWLFLTLVIVARPKFSLTWKRNQQRLQGSIVGAAIGLTLIYFIKSPAVLISLSIIFLLGFYAFNRLNYAISVLFITPAVILTLGSYHGHFDHIIHDRIIYTAIGCLISIVATYIFPVWDSRQLANKLTNAANDTLDFLLMALSLKGNNTETAKRMVRKNANMSFAQLSEAIDSAKLEPMTKRLHFKSLYGMQITLYRINAIITSIYLSGQHTAQIAADKQQVDEIMMNLSCDRVLKEVLQRFYHDQEYHYLQQTDNLSHKIRHVGVLAQRFHQFYLDFQRL</sequence>
<dbReference type="Pfam" id="PF12805">
    <property type="entry name" value="FUSC-like"/>
    <property type="match status" value="1"/>
</dbReference>
<feature type="transmembrane region" description="Helical" evidence="7">
    <location>
        <begin position="71"/>
        <end position="88"/>
    </location>
</feature>
<feature type="transmembrane region" description="Helical" evidence="7">
    <location>
        <begin position="515"/>
        <end position="535"/>
    </location>
</feature>
<reference evidence="10 11" key="1">
    <citation type="submission" date="2016-10" db="EMBL/GenBank/DDBJ databases">
        <authorList>
            <person name="de Groot N.N."/>
        </authorList>
    </citation>
    <scope>NUCLEOTIDE SEQUENCE [LARGE SCALE GENOMIC DNA]</scope>
    <source>
        <strain evidence="10 11">DSM 18610</strain>
    </source>
</reference>
<dbReference type="OrthoDB" id="8670769at2"/>
<dbReference type="InterPro" id="IPR049453">
    <property type="entry name" value="Memb_transporter_dom"/>
</dbReference>
<dbReference type="InterPro" id="IPR032692">
    <property type="entry name" value="YccS_N"/>
</dbReference>
<evidence type="ECO:0000256" key="5">
    <source>
        <dbReference type="ARBA" id="ARBA00023136"/>
    </source>
</evidence>
<evidence type="ECO:0000256" key="3">
    <source>
        <dbReference type="ARBA" id="ARBA00022692"/>
    </source>
</evidence>
<evidence type="ECO:0000313" key="11">
    <source>
        <dbReference type="Proteomes" id="UP000199572"/>
    </source>
</evidence>
<proteinExistence type="inferred from homology"/>
<feature type="transmembrane region" description="Helical" evidence="7">
    <location>
        <begin position="446"/>
        <end position="479"/>
    </location>
</feature>
<dbReference type="PANTHER" id="PTHR30509:SF8">
    <property type="entry name" value="INNER MEMBRANE PROTEIN YCCS"/>
    <property type="match status" value="1"/>
</dbReference>
<feature type="transmembrane region" description="Helical" evidence="7">
    <location>
        <begin position="143"/>
        <end position="163"/>
    </location>
</feature>
<dbReference type="Proteomes" id="UP000199572">
    <property type="component" value="Unassembled WGS sequence"/>
</dbReference>
<feature type="transmembrane region" description="Helical" evidence="7">
    <location>
        <begin position="485"/>
        <end position="503"/>
    </location>
</feature>
<feature type="domain" description="Integral membrane bound transporter" evidence="9">
    <location>
        <begin position="409"/>
        <end position="527"/>
    </location>
</feature>
<keyword evidence="3 7" id="KW-0812">Transmembrane</keyword>
<dbReference type="AlphaFoldDB" id="A0A1H9URD0"/>
<dbReference type="STRING" id="390241.SAMN04488023_13318"/>
<feature type="transmembrane region" description="Helical" evidence="7">
    <location>
        <begin position="119"/>
        <end position="137"/>
    </location>
</feature>
<dbReference type="EMBL" id="FOGG01000033">
    <property type="protein sequence ID" value="SES11891.1"/>
    <property type="molecule type" value="Genomic_DNA"/>
</dbReference>
<feature type="transmembrane region" description="Helical" evidence="7">
    <location>
        <begin position="34"/>
        <end position="59"/>
    </location>
</feature>
<keyword evidence="11" id="KW-1185">Reference proteome</keyword>
<dbReference type="GO" id="GO:0005886">
    <property type="term" value="C:plasma membrane"/>
    <property type="evidence" value="ECO:0007669"/>
    <property type="project" value="UniProtKB-SubCell"/>
</dbReference>
<evidence type="ECO:0000256" key="2">
    <source>
        <dbReference type="ARBA" id="ARBA00022475"/>
    </source>
</evidence>
<evidence type="ECO:0000256" key="4">
    <source>
        <dbReference type="ARBA" id="ARBA00022989"/>
    </source>
</evidence>
<feature type="transmembrane region" description="Helical" evidence="7">
    <location>
        <begin position="393"/>
        <end position="411"/>
    </location>
</feature>
<comment type="subcellular location">
    <subcellularLocation>
        <location evidence="1">Cell membrane</location>
        <topology evidence="1">Multi-pass membrane protein</topology>
    </subcellularLocation>
</comment>
<comment type="similarity">
    <text evidence="6">Belongs to the YccS/YhfK family.</text>
</comment>
<evidence type="ECO:0000256" key="1">
    <source>
        <dbReference type="ARBA" id="ARBA00004651"/>
    </source>
</evidence>
<keyword evidence="4 7" id="KW-1133">Transmembrane helix</keyword>
<feature type="domain" description="Integral membrane protein YccS N-terminal" evidence="8">
    <location>
        <begin position="74"/>
        <end position="319"/>
    </location>
</feature>
<evidence type="ECO:0000259" key="8">
    <source>
        <dbReference type="Pfam" id="PF12805"/>
    </source>
</evidence>
<name>A0A1H9URD0_9SPHI</name>
<protein>
    <submittedName>
        <fullName evidence="10">Uncharacterized membrane protein YccC</fullName>
    </submittedName>
</protein>
<keyword evidence="5 7" id="KW-0472">Membrane</keyword>
<evidence type="ECO:0000256" key="6">
    <source>
        <dbReference type="ARBA" id="ARBA00043993"/>
    </source>
</evidence>
<evidence type="ECO:0000259" key="9">
    <source>
        <dbReference type="Pfam" id="PF13515"/>
    </source>
</evidence>
<dbReference type="RefSeq" id="WP_090887663.1">
    <property type="nucleotide sequence ID" value="NZ_FOGG01000033.1"/>
</dbReference>
<organism evidence="10 11">
    <name type="scientific">Pedobacter rhizosphaerae</name>
    <dbReference type="NCBI Taxonomy" id="390241"/>
    <lineage>
        <taxon>Bacteria</taxon>
        <taxon>Pseudomonadati</taxon>
        <taxon>Bacteroidota</taxon>
        <taxon>Sphingobacteriia</taxon>
        <taxon>Sphingobacteriales</taxon>
        <taxon>Sphingobacteriaceae</taxon>
        <taxon>Pedobacter</taxon>
    </lineage>
</organism>
<accession>A0A1H9URD0</accession>